<dbReference type="SUPFAM" id="SSF57701">
    <property type="entry name" value="Zn2/Cys6 DNA-binding domain"/>
    <property type="match status" value="1"/>
</dbReference>
<sequence length="609" mass="68590">MALGSLKLFPLFSHQLLHMSASESDTPPPSATASTSGSQKPKKRRLAGSCDHCRKRKIRCDSAKQPDNICTNCRANHGQCTHEMTKKRSAAEYLQQISQLEGRVRSLENELRTQHDETSPAGPSTLSNSSGIREDPVEARDGTPQELNGLLEDFLRLSTKDKGMYFGPSSYMHYVTVLLHATPQAGTTNPFEMLQSFDWNGSVYPWNVDTVTTQTALQFPDTDLLEVLVDLYFRHQNLPILHEPTFRAELRANLHFTSRPFGYVLLAVCAIAALHNEDMRTSASSERPTGFQYIVQAAAFPRPLIQPVTAYDIQFSALYGVYMVGATPCQSVWSVIGQGVRYALDFGYHRLPQGRATVEDEINKRLFWSLMILDQYSALYYGRPYTVCIDSIEVDLPIDIDELNISSIQTGAQPSYTPRTSTHIAATIHHIRLIRVFAYVSKTIYGRQLQRPPPFKSEHTLGSIDAALQTWFHEIPDHLQWSPNHNGEFFLASARLYMAYYDCQIYVHRPFVHSDTPQALRSMKICLNAARSIVHVAGYIRSHTLSHQPFVDDLCSLLNVANSSKARMRRTVQTSRATTSISISRSSCYTIGQIINLIVLALVDKSFRY</sequence>
<dbReference type="EMBL" id="KN881154">
    <property type="protein sequence ID" value="KIY60921.1"/>
    <property type="molecule type" value="Genomic_DNA"/>
</dbReference>
<dbReference type="GO" id="GO:0003677">
    <property type="term" value="F:DNA binding"/>
    <property type="evidence" value="ECO:0007669"/>
    <property type="project" value="InterPro"/>
</dbReference>
<dbReference type="InterPro" id="IPR007219">
    <property type="entry name" value="XnlR_reg_dom"/>
</dbReference>
<dbReference type="PANTHER" id="PTHR46910">
    <property type="entry name" value="TRANSCRIPTION FACTOR PDR1"/>
    <property type="match status" value="1"/>
</dbReference>
<evidence type="ECO:0000256" key="3">
    <source>
        <dbReference type="SAM" id="MobiDB-lite"/>
    </source>
</evidence>
<dbReference type="Pfam" id="PF00172">
    <property type="entry name" value="Zn_clus"/>
    <property type="match status" value="1"/>
</dbReference>
<dbReference type="InterPro" id="IPR036864">
    <property type="entry name" value="Zn2-C6_fun-type_DNA-bd_sf"/>
</dbReference>
<dbReference type="PANTHER" id="PTHR46910:SF1">
    <property type="entry name" value="MISCELLANEOUS ZN(II)2CYS6 TRANSCRIPTION FACTOR (EUROFUNG)-RELATED"/>
    <property type="match status" value="1"/>
</dbReference>
<feature type="compositionally biased region" description="Basic and acidic residues" evidence="3">
    <location>
        <begin position="109"/>
        <end position="118"/>
    </location>
</feature>
<dbReference type="OrthoDB" id="4456959at2759"/>
<dbReference type="Pfam" id="PF04082">
    <property type="entry name" value="Fungal_trans"/>
    <property type="match status" value="1"/>
</dbReference>
<feature type="compositionally biased region" description="Basic and acidic residues" evidence="3">
    <location>
        <begin position="132"/>
        <end position="143"/>
    </location>
</feature>
<dbReference type="STRING" id="1314674.A0A0D7AUF9"/>
<feature type="region of interest" description="Disordered" evidence="3">
    <location>
        <begin position="109"/>
        <end position="145"/>
    </location>
</feature>
<keyword evidence="1" id="KW-0479">Metal-binding</keyword>
<gene>
    <name evidence="5" type="ORF">CYLTODRAFT_261096</name>
</gene>
<dbReference type="GO" id="GO:0006351">
    <property type="term" value="P:DNA-templated transcription"/>
    <property type="evidence" value="ECO:0007669"/>
    <property type="project" value="InterPro"/>
</dbReference>
<name>A0A0D7AUF9_9AGAR</name>
<dbReference type="Proteomes" id="UP000054007">
    <property type="component" value="Unassembled WGS sequence"/>
</dbReference>
<dbReference type="AlphaFoldDB" id="A0A0D7AUF9"/>
<evidence type="ECO:0000256" key="1">
    <source>
        <dbReference type="ARBA" id="ARBA00022723"/>
    </source>
</evidence>
<dbReference type="SMART" id="SM00066">
    <property type="entry name" value="GAL4"/>
    <property type="match status" value="1"/>
</dbReference>
<feature type="region of interest" description="Disordered" evidence="3">
    <location>
        <begin position="20"/>
        <end position="48"/>
    </location>
</feature>
<organism evidence="5 6">
    <name type="scientific">Cylindrobasidium torrendii FP15055 ss-10</name>
    <dbReference type="NCBI Taxonomy" id="1314674"/>
    <lineage>
        <taxon>Eukaryota</taxon>
        <taxon>Fungi</taxon>
        <taxon>Dikarya</taxon>
        <taxon>Basidiomycota</taxon>
        <taxon>Agaricomycotina</taxon>
        <taxon>Agaricomycetes</taxon>
        <taxon>Agaricomycetidae</taxon>
        <taxon>Agaricales</taxon>
        <taxon>Marasmiineae</taxon>
        <taxon>Physalacriaceae</taxon>
        <taxon>Cylindrobasidium</taxon>
    </lineage>
</organism>
<dbReference type="PROSITE" id="PS00463">
    <property type="entry name" value="ZN2_CY6_FUNGAL_1"/>
    <property type="match status" value="1"/>
</dbReference>
<evidence type="ECO:0000259" key="4">
    <source>
        <dbReference type="PROSITE" id="PS50048"/>
    </source>
</evidence>
<keyword evidence="2" id="KW-0539">Nucleus</keyword>
<protein>
    <recommendedName>
        <fullName evidence="4">Zn(2)-C6 fungal-type domain-containing protein</fullName>
    </recommendedName>
</protein>
<accession>A0A0D7AUF9</accession>
<feature type="compositionally biased region" description="Low complexity" evidence="3">
    <location>
        <begin position="20"/>
        <end position="38"/>
    </location>
</feature>
<dbReference type="PROSITE" id="PS50048">
    <property type="entry name" value="ZN2_CY6_FUNGAL_2"/>
    <property type="match status" value="1"/>
</dbReference>
<evidence type="ECO:0000256" key="2">
    <source>
        <dbReference type="ARBA" id="ARBA00023242"/>
    </source>
</evidence>
<dbReference type="CDD" id="cd12148">
    <property type="entry name" value="fungal_TF_MHR"/>
    <property type="match status" value="1"/>
</dbReference>
<dbReference type="GO" id="GO:0000981">
    <property type="term" value="F:DNA-binding transcription factor activity, RNA polymerase II-specific"/>
    <property type="evidence" value="ECO:0007669"/>
    <property type="project" value="InterPro"/>
</dbReference>
<dbReference type="GO" id="GO:0008270">
    <property type="term" value="F:zinc ion binding"/>
    <property type="evidence" value="ECO:0007669"/>
    <property type="project" value="InterPro"/>
</dbReference>
<reference evidence="5 6" key="1">
    <citation type="journal article" date="2015" name="Fungal Genet. Biol.">
        <title>Evolution of novel wood decay mechanisms in Agaricales revealed by the genome sequences of Fistulina hepatica and Cylindrobasidium torrendii.</title>
        <authorList>
            <person name="Floudas D."/>
            <person name="Held B.W."/>
            <person name="Riley R."/>
            <person name="Nagy L.G."/>
            <person name="Koehler G."/>
            <person name="Ransdell A.S."/>
            <person name="Younus H."/>
            <person name="Chow J."/>
            <person name="Chiniquy J."/>
            <person name="Lipzen A."/>
            <person name="Tritt A."/>
            <person name="Sun H."/>
            <person name="Haridas S."/>
            <person name="LaButti K."/>
            <person name="Ohm R.A."/>
            <person name="Kues U."/>
            <person name="Blanchette R.A."/>
            <person name="Grigoriev I.V."/>
            <person name="Minto R.E."/>
            <person name="Hibbett D.S."/>
        </authorList>
    </citation>
    <scope>NUCLEOTIDE SEQUENCE [LARGE SCALE GENOMIC DNA]</scope>
    <source>
        <strain evidence="5 6">FP15055 ss-10</strain>
    </source>
</reference>
<keyword evidence="6" id="KW-1185">Reference proteome</keyword>
<feature type="compositionally biased region" description="Polar residues" evidence="3">
    <location>
        <begin position="121"/>
        <end position="131"/>
    </location>
</feature>
<dbReference type="InterPro" id="IPR050987">
    <property type="entry name" value="AtrR-like"/>
</dbReference>
<dbReference type="Gene3D" id="4.10.240.10">
    <property type="entry name" value="Zn(2)-C6 fungal-type DNA-binding domain"/>
    <property type="match status" value="1"/>
</dbReference>
<dbReference type="SMART" id="SM00906">
    <property type="entry name" value="Fungal_trans"/>
    <property type="match status" value="1"/>
</dbReference>
<feature type="domain" description="Zn(2)-C6 fungal-type" evidence="4">
    <location>
        <begin position="49"/>
        <end position="82"/>
    </location>
</feature>
<evidence type="ECO:0000313" key="6">
    <source>
        <dbReference type="Proteomes" id="UP000054007"/>
    </source>
</evidence>
<proteinExistence type="predicted"/>
<dbReference type="CDD" id="cd00067">
    <property type="entry name" value="GAL4"/>
    <property type="match status" value="1"/>
</dbReference>
<dbReference type="InterPro" id="IPR001138">
    <property type="entry name" value="Zn2Cys6_DnaBD"/>
</dbReference>
<evidence type="ECO:0000313" key="5">
    <source>
        <dbReference type="EMBL" id="KIY60921.1"/>
    </source>
</evidence>